<sequence>MKKRKYDDKVINHPYVFAEGIPLSTEQDKDCLSPRHQFIRHQILEIFCATKDDISGRKHNKKVHIGQAGIRCVFCSRVPYKERAVRSFSFPSSTTRIYQSATVMFHHHFNACSYIPDKVKRSLLSLEGKSTNGATNTKQFWVQSARDLGLVNTEDGMFFEKPPSCQRKKAKVEASAKT</sequence>
<evidence type="ECO:0000313" key="1">
    <source>
        <dbReference type="EMBL" id="CAE4629972.1"/>
    </source>
</evidence>
<gene>
    <name evidence="1" type="ORF">DBRI00130_LOCUS26856</name>
</gene>
<name>A0A7S4RZM7_9STRA</name>
<organism evidence="1">
    <name type="scientific">Ditylum brightwellii</name>
    <dbReference type="NCBI Taxonomy" id="49249"/>
    <lineage>
        <taxon>Eukaryota</taxon>
        <taxon>Sar</taxon>
        <taxon>Stramenopiles</taxon>
        <taxon>Ochrophyta</taxon>
        <taxon>Bacillariophyta</taxon>
        <taxon>Mediophyceae</taxon>
        <taxon>Lithodesmiophycidae</taxon>
        <taxon>Lithodesmiales</taxon>
        <taxon>Lithodesmiaceae</taxon>
        <taxon>Ditylum</taxon>
    </lineage>
</organism>
<accession>A0A7S4RZM7</accession>
<protein>
    <submittedName>
        <fullName evidence="1">Uncharacterized protein</fullName>
    </submittedName>
</protein>
<dbReference type="AlphaFoldDB" id="A0A7S4RZM7"/>
<reference evidence="1" key="1">
    <citation type="submission" date="2021-01" db="EMBL/GenBank/DDBJ databases">
        <authorList>
            <person name="Corre E."/>
            <person name="Pelletier E."/>
            <person name="Niang G."/>
            <person name="Scheremetjew M."/>
            <person name="Finn R."/>
            <person name="Kale V."/>
            <person name="Holt S."/>
            <person name="Cochrane G."/>
            <person name="Meng A."/>
            <person name="Brown T."/>
            <person name="Cohen L."/>
        </authorList>
    </citation>
    <scope>NUCLEOTIDE SEQUENCE</scope>
    <source>
        <strain evidence="1">GSO104</strain>
    </source>
</reference>
<dbReference type="EMBL" id="HBNS01034326">
    <property type="protein sequence ID" value="CAE4629972.1"/>
    <property type="molecule type" value="Transcribed_RNA"/>
</dbReference>
<proteinExistence type="predicted"/>